<protein>
    <submittedName>
        <fullName evidence="1">Uncharacterized protein</fullName>
    </submittedName>
</protein>
<accession>A0ABV2SAT6</accession>
<evidence type="ECO:0000313" key="2">
    <source>
        <dbReference type="Proteomes" id="UP001549366"/>
    </source>
</evidence>
<gene>
    <name evidence="1" type="ORF">V5J35_000070</name>
</gene>
<organism evidence="1 2">
    <name type="scientific">Endozoicomonas lisbonensis</name>
    <dbReference type="NCBI Taxonomy" id="3120522"/>
    <lineage>
        <taxon>Bacteria</taxon>
        <taxon>Pseudomonadati</taxon>
        <taxon>Pseudomonadota</taxon>
        <taxon>Gammaproteobacteria</taxon>
        <taxon>Oceanospirillales</taxon>
        <taxon>Endozoicomonadaceae</taxon>
        <taxon>Endozoicomonas</taxon>
    </lineage>
</organism>
<keyword evidence="2" id="KW-1185">Reference proteome</keyword>
<comment type="caution">
    <text evidence="1">The sequence shown here is derived from an EMBL/GenBank/DDBJ whole genome shotgun (WGS) entry which is preliminary data.</text>
</comment>
<proteinExistence type="predicted"/>
<dbReference type="EMBL" id="JBEWTB010000001">
    <property type="protein sequence ID" value="MET4754878.1"/>
    <property type="molecule type" value="Genomic_DNA"/>
</dbReference>
<dbReference type="Proteomes" id="UP001549366">
    <property type="component" value="Unassembled WGS sequence"/>
</dbReference>
<reference evidence="1 2" key="1">
    <citation type="submission" date="2024-06" db="EMBL/GenBank/DDBJ databases">
        <title>Genomic Encyclopedia of Type Strains, Phase V (KMG-V): Genome sequencing to study the core and pangenomes of soil and plant-associated prokaryotes.</title>
        <authorList>
            <person name="Whitman W."/>
        </authorList>
    </citation>
    <scope>NUCLEOTIDE SEQUENCE [LARGE SCALE GENOMIC DNA]</scope>
    <source>
        <strain evidence="1 2">NE40</strain>
    </source>
</reference>
<name>A0ABV2SAT6_9GAMM</name>
<evidence type="ECO:0000313" key="1">
    <source>
        <dbReference type="EMBL" id="MET4754878.1"/>
    </source>
</evidence>
<sequence length="35" mass="3939">MTDITEELWHMLDARSLMSEKAKNNAPSPALTEAH</sequence>